<gene>
    <name evidence="2" type="ORF">MYCGRDRAFT_102049</name>
</gene>
<dbReference type="AlphaFoldDB" id="F9WYS5"/>
<dbReference type="RefSeq" id="XP_003857718.1">
    <property type="nucleotide sequence ID" value="XM_003857670.1"/>
</dbReference>
<sequence length="112" mass="12046">MSPRAALHLPRNDSMSSEQRRAAIVPPHLRHRTDDSTVMSDTSRSSSVVVITTNKALPAQAQTPSLRATAQVFTPMSTSSITATAGKFTGVRGSFNDSSNASAQVHRHQWTS</sequence>
<protein>
    <submittedName>
        <fullName evidence="2">Uncharacterized protein</fullName>
    </submittedName>
</protein>
<dbReference type="OrthoDB" id="3638668at2759"/>
<keyword evidence="3" id="KW-1185">Reference proteome</keyword>
<dbReference type="Proteomes" id="UP000008062">
    <property type="component" value="Chromosome 1"/>
</dbReference>
<proteinExistence type="predicted"/>
<organism evidence="2 3">
    <name type="scientific">Zymoseptoria tritici (strain CBS 115943 / IPO323)</name>
    <name type="common">Speckled leaf blotch fungus</name>
    <name type="synonym">Septoria tritici</name>
    <dbReference type="NCBI Taxonomy" id="336722"/>
    <lineage>
        <taxon>Eukaryota</taxon>
        <taxon>Fungi</taxon>
        <taxon>Dikarya</taxon>
        <taxon>Ascomycota</taxon>
        <taxon>Pezizomycotina</taxon>
        <taxon>Dothideomycetes</taxon>
        <taxon>Dothideomycetidae</taxon>
        <taxon>Mycosphaerellales</taxon>
        <taxon>Mycosphaerellaceae</taxon>
        <taxon>Zymoseptoria</taxon>
    </lineage>
</organism>
<dbReference type="KEGG" id="ztr:MYCGRDRAFT_102049"/>
<dbReference type="STRING" id="336722.F9WYS5"/>
<feature type="region of interest" description="Disordered" evidence="1">
    <location>
        <begin position="93"/>
        <end position="112"/>
    </location>
</feature>
<dbReference type="HOGENOM" id="CLU_2151905_0_0_1"/>
<feature type="region of interest" description="Disordered" evidence="1">
    <location>
        <begin position="1"/>
        <end position="21"/>
    </location>
</feature>
<feature type="non-terminal residue" evidence="2">
    <location>
        <position position="112"/>
    </location>
</feature>
<dbReference type="GeneID" id="13403864"/>
<evidence type="ECO:0000256" key="1">
    <source>
        <dbReference type="SAM" id="MobiDB-lite"/>
    </source>
</evidence>
<reference evidence="2 3" key="1">
    <citation type="journal article" date="2011" name="PLoS Genet.">
        <title>Finished genome of the fungal wheat pathogen Mycosphaerella graminicola reveals dispensome structure, chromosome plasticity, and stealth pathogenesis.</title>
        <authorList>
            <person name="Goodwin S.B."/>
            <person name="Ben M'barek S."/>
            <person name="Dhillon B."/>
            <person name="Wittenberg A.H.J."/>
            <person name="Crane C.F."/>
            <person name="Hane J.K."/>
            <person name="Foster A.J."/>
            <person name="Van der Lee T.A.J."/>
            <person name="Grimwood J."/>
            <person name="Aerts A."/>
            <person name="Antoniw J."/>
            <person name="Bailey A."/>
            <person name="Bluhm B."/>
            <person name="Bowler J."/>
            <person name="Bristow J."/>
            <person name="van der Burgt A."/>
            <person name="Canto-Canche B."/>
            <person name="Churchill A.C.L."/>
            <person name="Conde-Ferraez L."/>
            <person name="Cools H.J."/>
            <person name="Coutinho P.M."/>
            <person name="Csukai M."/>
            <person name="Dehal P."/>
            <person name="De Wit P."/>
            <person name="Donzelli B."/>
            <person name="van de Geest H.C."/>
            <person name="van Ham R.C.H.J."/>
            <person name="Hammond-Kosack K.E."/>
            <person name="Henrissat B."/>
            <person name="Kilian A."/>
            <person name="Kobayashi A.K."/>
            <person name="Koopmann E."/>
            <person name="Kourmpetis Y."/>
            <person name="Kuzniar A."/>
            <person name="Lindquist E."/>
            <person name="Lombard V."/>
            <person name="Maliepaard C."/>
            <person name="Martins N."/>
            <person name="Mehrabi R."/>
            <person name="Nap J.P.H."/>
            <person name="Ponomarenko A."/>
            <person name="Rudd J.J."/>
            <person name="Salamov A."/>
            <person name="Schmutz J."/>
            <person name="Schouten H.J."/>
            <person name="Shapiro H."/>
            <person name="Stergiopoulos I."/>
            <person name="Torriani S.F.F."/>
            <person name="Tu H."/>
            <person name="de Vries R.P."/>
            <person name="Waalwijk C."/>
            <person name="Ware S.B."/>
            <person name="Wiebenga A."/>
            <person name="Zwiers L.-H."/>
            <person name="Oliver R.P."/>
            <person name="Grigoriev I.V."/>
            <person name="Kema G.H.J."/>
        </authorList>
    </citation>
    <scope>NUCLEOTIDE SEQUENCE [LARGE SCALE GENOMIC DNA]</scope>
    <source>
        <strain evidence="3">CBS 115943 / IPO323</strain>
    </source>
</reference>
<dbReference type="InParanoid" id="F9WYS5"/>
<dbReference type="EMBL" id="CM001196">
    <property type="protein sequence ID" value="EGP92694.1"/>
    <property type="molecule type" value="Genomic_DNA"/>
</dbReference>
<accession>F9WYS5</accession>
<evidence type="ECO:0000313" key="2">
    <source>
        <dbReference type="EMBL" id="EGP92694.1"/>
    </source>
</evidence>
<name>F9WYS5_ZYMTI</name>
<evidence type="ECO:0000313" key="3">
    <source>
        <dbReference type="Proteomes" id="UP000008062"/>
    </source>
</evidence>